<gene>
    <name evidence="2" type="ORF">M4486_17955</name>
</gene>
<sequence length="119" mass="13451">MDPLRARYPRYFAYEDLLSAAERVVSGYRRTVDGGTPVEFTHSHRDASLPEETVRVTVDGEHLDLTVDAWIGQLDSAEPYVLAWVSARVHLAGARLTTSRGRPDPYWKDALREANPGRR</sequence>
<reference evidence="2" key="1">
    <citation type="submission" date="2022-05" db="EMBL/GenBank/DDBJ databases">
        <title>Genomic analysis of Brachybacterium sp. CBA3104.</title>
        <authorList>
            <person name="Roh S.W."/>
            <person name="Kim Y.B."/>
            <person name="Kim Y."/>
        </authorList>
    </citation>
    <scope>NUCLEOTIDE SEQUENCE</scope>
    <source>
        <strain evidence="2">CBA3104</strain>
    </source>
</reference>
<evidence type="ECO:0000256" key="1">
    <source>
        <dbReference type="SAM" id="MobiDB-lite"/>
    </source>
</evidence>
<dbReference type="Proteomes" id="UP001055868">
    <property type="component" value="Chromosome"/>
</dbReference>
<evidence type="ECO:0000313" key="3">
    <source>
        <dbReference type="Proteomes" id="UP001055868"/>
    </source>
</evidence>
<accession>A0ABY4N4J8</accession>
<protein>
    <submittedName>
        <fullName evidence="2">Uncharacterized protein</fullName>
    </submittedName>
</protein>
<name>A0ABY4N4J8_9MICO</name>
<proteinExistence type="predicted"/>
<organism evidence="2 3">
    <name type="scientific">Brachybacterium kimchii</name>
    <dbReference type="NCBI Taxonomy" id="2942909"/>
    <lineage>
        <taxon>Bacteria</taxon>
        <taxon>Bacillati</taxon>
        <taxon>Actinomycetota</taxon>
        <taxon>Actinomycetes</taxon>
        <taxon>Micrococcales</taxon>
        <taxon>Dermabacteraceae</taxon>
        <taxon>Brachybacterium</taxon>
    </lineage>
</organism>
<feature type="region of interest" description="Disordered" evidence="1">
    <location>
        <begin position="98"/>
        <end position="119"/>
    </location>
</feature>
<feature type="compositionally biased region" description="Basic and acidic residues" evidence="1">
    <location>
        <begin position="101"/>
        <end position="119"/>
    </location>
</feature>
<dbReference type="RefSeq" id="WP_249478693.1">
    <property type="nucleotide sequence ID" value="NZ_CP097218.1"/>
</dbReference>
<keyword evidence="3" id="KW-1185">Reference proteome</keyword>
<dbReference type="EMBL" id="CP097218">
    <property type="protein sequence ID" value="UQN29496.1"/>
    <property type="molecule type" value="Genomic_DNA"/>
</dbReference>
<evidence type="ECO:0000313" key="2">
    <source>
        <dbReference type="EMBL" id="UQN29496.1"/>
    </source>
</evidence>